<dbReference type="EMBL" id="AF303741">
    <property type="protein sequence ID" value="AAK82187.1"/>
    <property type="molecule type" value="Genomic_DNA"/>
</dbReference>
<reference evidence="1 2" key="5">
    <citation type="journal article" date="1992" name="Virus Genes">
        <title>Identification and mapping of origins of DNA replication within the DNA sequences of the genome of insect iridescent virus type 6.</title>
        <authorList>
            <person name="Handermann M."/>
            <person name="Schnitzler P."/>
            <person name="Rosen-Wolff A."/>
            <person name="Raab K."/>
            <person name="Sonntag K.C."/>
            <person name="Darai G."/>
        </authorList>
    </citation>
    <scope>NUCLEOTIDE SEQUENCE [LARGE SCALE GENOMIC DNA]</scope>
</reference>
<reference evidence="1 2" key="3">
    <citation type="journal article" date="1987" name="Virology">
        <title>Molecular cloning and physical mapping of the genome of insect iridescent virus type 6: further evidence for circular permutation of the viral genome.</title>
        <authorList>
            <person name="Schnitzler P."/>
            <person name="Soltau J.B."/>
            <person name="Fischer M."/>
            <person name="Reisner H."/>
            <person name="Scholz J."/>
            <person name="Delius H."/>
            <person name="Darai G."/>
        </authorList>
    </citation>
    <scope>NUCLEOTIDE SEQUENCE [LARGE SCALE GENOMIC DNA]</scope>
</reference>
<sequence length="40" mass="4880">MPSSHRRLRPHRQHVFSIIIKDVYTNCVNLIVNHFNIFYL</sequence>
<reference evidence="1 2" key="13">
    <citation type="journal article" date="1998" name="Virus Genes">
        <title>Identification of a thymidylate synthase gene within the genome of Chilo iridescent virus.</title>
        <authorList>
            <person name="Muller K."/>
            <person name="Tidona C.A."/>
            <person name="Bahr U."/>
            <person name="Darai G."/>
        </authorList>
    </citation>
    <scope>NUCLEOTIDE SEQUENCE [LARGE SCALE GENOMIC DNA]</scope>
</reference>
<name>Q91FJ8_IIV6</name>
<reference evidence="1 2" key="8">
    <citation type="journal article" date="1994" name="Intervirology">
        <title>Identification of the primary structure and the coding capacity of the genome of insect iridescent virus type 6 between the genome coordinates 0.310 and 0.347 (7990 bp).</title>
        <authorList>
            <person name="Sonntag K.C."/>
            <person name="Schnitzler P."/>
            <person name="Janssen W."/>
            <person name="Darai G."/>
        </authorList>
    </citation>
    <scope>NUCLEOTIDE SEQUENCE [LARGE SCALE GENOMIC DNA]</scope>
</reference>
<reference evidence="1 2" key="7">
    <citation type="journal article" date="1993" name="J. Gen. Virol.">
        <title>Identification of the gene encoding the major capsid protein of insect iridescent virus type 6 by polymerase chain reaction.</title>
        <authorList>
            <person name="Stohwasser R."/>
            <person name="Raab K."/>
            <person name="Schnitzler P."/>
            <person name="Janssen W."/>
            <person name="Darai G."/>
        </authorList>
    </citation>
    <scope>NUCLEOTIDE SEQUENCE [LARGE SCALE GENOMIC DNA]</scope>
</reference>
<reference evidence="1 2" key="11">
    <citation type="journal article" date="1994" name="Virus Genes">
        <title>Chilo iridescent virus encodes a putative helicase belonging to a distinct family within the "DEAD/H" superfamily: implications for the evolution of large DNA viruses.</title>
        <authorList>
            <person name="Sonntag K.C."/>
            <person name="Schnitzler P."/>
            <person name="Koonin E.V."/>
            <person name="Darai G."/>
        </authorList>
    </citation>
    <scope>NUCLEOTIDE SEQUENCE [LARGE SCALE GENOMIC DNA]</scope>
</reference>
<organismHost>
    <name type="scientific">Chilo suppressalis</name>
    <name type="common">Asiatic rice borer moth</name>
    <dbReference type="NCBI Taxonomy" id="168631"/>
</organismHost>
<organismHost>
    <name type="scientific">Gryllus bimaculatus</name>
    <name type="common">Two-spotted cricket</name>
    <dbReference type="NCBI Taxonomy" id="6999"/>
</organismHost>
<dbReference type="GeneID" id="1733416"/>
<reference evidence="1 2" key="14">
    <citation type="journal article" date="1999" name="Virus Genes">
        <title>Identification of a gene cluster within the genome of Chilo iridescent virus encoding enzymes involved in viral DNA replication and processing.</title>
        <authorList>
            <person name="Muller K."/>
            <person name="Tidona C.A."/>
            <person name="Darai G."/>
        </authorList>
    </citation>
    <scope>NUCLEOTIDE SEQUENCE [LARGE SCALE GENOMIC DNA]</scope>
</reference>
<protein>
    <submittedName>
        <fullName evidence="1">326L</fullName>
    </submittedName>
</protein>
<organism evidence="1 2">
    <name type="scientific">Invertebrate iridescent virus 6</name>
    <name type="common">IIV-6</name>
    <name type="synonym">Chilo iridescent virus</name>
    <dbReference type="NCBI Taxonomy" id="176652"/>
    <lineage>
        <taxon>Viruses</taxon>
        <taxon>Varidnaviria</taxon>
        <taxon>Bamfordvirae</taxon>
        <taxon>Nucleocytoviricota</taxon>
        <taxon>Megaviricetes</taxon>
        <taxon>Pimascovirales</taxon>
        <taxon>Pimascovirales incertae sedis</taxon>
        <taxon>Iridoviridae</taxon>
        <taxon>Betairidovirinae</taxon>
        <taxon>Iridovirus</taxon>
        <taxon>Iridovirus chilo1</taxon>
    </lineage>
</organism>
<evidence type="ECO:0000313" key="1">
    <source>
        <dbReference type="EMBL" id="AAK82187.1"/>
    </source>
</evidence>
<reference evidence="1 2" key="2">
    <citation type="journal article" date="1986" name="Med. Microbiol. Immunol.">
        <title>Insect iridescent virus type 6 induced toxic degenerative hepatitis in mice.</title>
        <authorList>
            <person name="Lorbacher de Ruiz H."/>
            <person name="Gelderblom H."/>
            <person name="Hofmann W."/>
            <person name="Darai G."/>
        </authorList>
    </citation>
    <scope>NUCLEOTIDE SEQUENCE [LARGE SCALE GENOMIC DNA]</scope>
</reference>
<dbReference type="KEGG" id="vg:1733416"/>
<reference evidence="1 2" key="9">
    <citation type="journal article" date="1994" name="J. Gen. Virol.">
        <title>Insect iridescent virus type 6 encodes a polypeptide related to the largest subunit of eukaryotic RNA polymerase II.</title>
        <authorList>
            <person name="Schnitzler P."/>
            <person name="Sonntag K.C."/>
            <person name="Muller M."/>
            <person name="Janssen W."/>
            <person name="Bugert J.J."/>
            <person name="Koonin E.V."/>
            <person name="Darai G."/>
        </authorList>
    </citation>
    <scope>NUCLEOTIDE SEQUENCE [LARGE SCALE GENOMIC DNA]</scope>
</reference>
<reference evidence="1 2" key="4">
    <citation type="journal article" date="1988" name="Virology">
        <title>Identification and characterization of the repetitive DNA element in the genome of insect iridescent virus type 6.</title>
        <authorList>
            <person name="Fischer M."/>
            <person name="Schnitzler P."/>
            <person name="Delius H."/>
            <person name="Darai G."/>
        </authorList>
    </citation>
    <scope>NUCLEOTIDE SEQUENCE [LARGE SCALE GENOMIC DNA]</scope>
</reference>
<proteinExistence type="predicted"/>
<organismHost>
    <name type="scientific">Spodoptera frugiperda</name>
    <name type="common">Fall armyworm</name>
    <dbReference type="NCBI Taxonomy" id="7108"/>
</organismHost>
<reference evidence="1 2" key="1">
    <citation type="journal article" date="1984" name="J. Virol.">
        <title>DNA analysis of insect iridescent virus 6: evidence for circular permutation and terminal redundancy.</title>
        <authorList>
            <person name="Delius H."/>
            <person name="Darai G."/>
            <person name="Fluegel R.M."/>
        </authorList>
    </citation>
    <scope>NUCLEOTIDE SEQUENCE [LARGE SCALE GENOMIC DNA]</scope>
</reference>
<reference evidence="1 2" key="6">
    <citation type="journal article" date="1992" name="Virus Genes">
        <title>Characterization of the third origin of DNA replication of the genome of insect iridescent virus type 6.</title>
        <authorList>
            <person name="Sonntag K.C."/>
            <person name="Darai G."/>
        </authorList>
    </citation>
    <scope>NUCLEOTIDE SEQUENCE [LARGE SCALE GENOMIC DNA]</scope>
</reference>
<organismHost>
    <name type="scientific">Acheta domesticus</name>
    <name type="common">House cricket</name>
    <dbReference type="NCBI Taxonomy" id="6997"/>
</organismHost>
<keyword evidence="2" id="KW-1185">Reference proteome</keyword>
<reference evidence="1 2" key="15">
    <citation type="journal article" date="2001" name="Virology">
        <title>Analysis of the first complete DNA sequence of an invertebrate iridovirus: coding strategy of the genome of Chilo iridescent virus.</title>
        <authorList>
            <person name="Jakob N.J."/>
            <person name="Muller K."/>
            <person name="Bahr U."/>
            <person name="Darai G."/>
        </authorList>
    </citation>
    <scope>NUCLEOTIDE SEQUENCE [LARGE SCALE GENOMIC DNA]</scope>
</reference>
<accession>Q91FJ8</accession>
<reference evidence="1 2" key="12">
    <citation type="journal article" date="1997" name="Virus Genes">
        <title>The DNA sequence of Chilo iridescent virus between the genome coordinates 0.101 and 0.391; similarities in coding strategy between insect and vertebrate iridoviruses.</title>
        <authorList>
            <person name="Bahr U."/>
            <person name="Tidona C.A."/>
            <person name="Darai G."/>
        </authorList>
    </citation>
    <scope>NUCLEOTIDE SEQUENCE [LARGE SCALE GENOMIC DNA]</scope>
</reference>
<dbReference type="Proteomes" id="UP000001359">
    <property type="component" value="Segment"/>
</dbReference>
<dbReference type="RefSeq" id="NP_149789.1">
    <property type="nucleotide sequence ID" value="NC_003038.1"/>
</dbReference>
<reference evidence="1 2" key="10">
    <citation type="journal article" date="1994" name="Nucleic Acids Res.">
        <title>Identification of genes encoding zinc finger proteins, non-histone chromosomal HMG protein homologue, and a putative GTP phosphohydrolase in the genome of Chilo iridescent virus.</title>
        <authorList>
            <person name="Schnitzler P."/>
            <person name="Hug M."/>
            <person name="Handermann M."/>
            <person name="Janssen W."/>
            <person name="Koonin E.V."/>
            <person name="Delius H."/>
            <person name="Darai C."/>
        </authorList>
    </citation>
    <scope>NUCLEOTIDE SEQUENCE [LARGE SCALE GENOMIC DNA]</scope>
</reference>
<organismHost>
    <name type="scientific">Gryllus campestris</name>
    <dbReference type="NCBI Taxonomy" id="58607"/>
</organismHost>
<evidence type="ECO:0000313" key="2">
    <source>
        <dbReference type="Proteomes" id="UP000001359"/>
    </source>
</evidence>